<dbReference type="Gene3D" id="2.40.440.10">
    <property type="entry name" value="L,D-transpeptidase catalytic domain-like"/>
    <property type="match status" value="1"/>
</dbReference>
<comment type="pathway">
    <text evidence="1 7">Cell wall biogenesis; peptidoglycan biosynthesis.</text>
</comment>
<evidence type="ECO:0000259" key="9">
    <source>
        <dbReference type="PROSITE" id="PS52029"/>
    </source>
</evidence>
<dbReference type="InterPro" id="IPR038063">
    <property type="entry name" value="Transpep_catalytic_dom"/>
</dbReference>
<evidence type="ECO:0000313" key="11">
    <source>
        <dbReference type="Proteomes" id="UP000749311"/>
    </source>
</evidence>
<accession>A0ABX0SKX8</accession>
<evidence type="ECO:0000256" key="4">
    <source>
        <dbReference type="ARBA" id="ARBA00022984"/>
    </source>
</evidence>
<keyword evidence="6 7" id="KW-0961">Cell wall biogenesis/degradation</keyword>
<dbReference type="InterPro" id="IPR041280">
    <property type="entry name" value="Big_10"/>
</dbReference>
<dbReference type="EMBL" id="JAAMOZ010000004">
    <property type="protein sequence ID" value="NIH58666.1"/>
    <property type="molecule type" value="Genomic_DNA"/>
</dbReference>
<dbReference type="InterPro" id="IPR006311">
    <property type="entry name" value="TAT_signal"/>
</dbReference>
<reference evidence="10 11" key="1">
    <citation type="submission" date="2020-02" db="EMBL/GenBank/DDBJ databases">
        <title>Sequencing the genomes of 1000 actinobacteria strains.</title>
        <authorList>
            <person name="Klenk H.-P."/>
        </authorList>
    </citation>
    <scope>NUCLEOTIDE SEQUENCE [LARGE SCALE GENOMIC DNA]</scope>
    <source>
        <strain evidence="10 11">DSM 19609</strain>
    </source>
</reference>
<keyword evidence="3 7" id="KW-0133">Cell shape</keyword>
<sequence length="402" mass="43224">MAPPNAFSRRTLLAGAAVVTLVGCASEPSDSDDPTAGAGSGTPVSPSAASTVAPTVQVTAEHGFDAMWPQDILDIQVSGGTVSKVTVTSADGGDVPGTLTGAQWKPERNFLVRATYTITVEAENESGVAFPTTVSATTIDPEFVTEVDFRYADGQIGNGMPVWVRFDMSVTDEQRAAIEKTATITTVPAQEGSWGWMDDTTLAWRPRDYWQAGSTAHVEVKAAGLPAADTWVLADAAADYQFGDLRVLKTDIDNHSLTCLRNGNVDAVIPVSLGKPGDETMTGTKLIMEKEYETIMDSESYGVDNESADGYKVTVYWNQRITWSGEYFHAAPWADAYHGNTNVSHGCTGMTTDNATWLYNWTQIGDPAEFTGTSAKGSVPAWDTYGCWTYDWETWKTLSAVA</sequence>
<dbReference type="PANTHER" id="PTHR30582:SF2">
    <property type="entry name" value="L,D-TRANSPEPTIDASE YCIB-RELATED"/>
    <property type="match status" value="1"/>
</dbReference>
<feature type="region of interest" description="Disordered" evidence="8">
    <location>
        <begin position="26"/>
        <end position="50"/>
    </location>
</feature>
<keyword evidence="5" id="KW-0012">Acyltransferase</keyword>
<dbReference type="PROSITE" id="PS51318">
    <property type="entry name" value="TAT"/>
    <property type="match status" value="1"/>
</dbReference>
<dbReference type="PROSITE" id="PS52029">
    <property type="entry name" value="LD_TPASE"/>
    <property type="match status" value="1"/>
</dbReference>
<dbReference type="Pfam" id="PF17964">
    <property type="entry name" value="Big_10"/>
    <property type="match status" value="1"/>
</dbReference>
<keyword evidence="2" id="KW-0808">Transferase</keyword>
<feature type="domain" description="L,D-TPase catalytic" evidence="9">
    <location>
        <begin position="246"/>
        <end position="371"/>
    </location>
</feature>
<proteinExistence type="predicted"/>
<dbReference type="Proteomes" id="UP000749311">
    <property type="component" value="Unassembled WGS sequence"/>
</dbReference>
<name>A0ABX0SKX8_9ACTN</name>
<comment type="caution">
    <text evidence="10">The sequence shown here is derived from an EMBL/GenBank/DDBJ whole genome shotgun (WGS) entry which is preliminary data.</text>
</comment>
<dbReference type="SUPFAM" id="SSF141523">
    <property type="entry name" value="L,D-transpeptidase catalytic domain-like"/>
    <property type="match status" value="1"/>
</dbReference>
<evidence type="ECO:0000256" key="6">
    <source>
        <dbReference type="ARBA" id="ARBA00023316"/>
    </source>
</evidence>
<evidence type="ECO:0000313" key="10">
    <source>
        <dbReference type="EMBL" id="NIH58666.1"/>
    </source>
</evidence>
<dbReference type="InterPro" id="IPR005490">
    <property type="entry name" value="LD_TPept_cat_dom"/>
</dbReference>
<protein>
    <submittedName>
        <fullName evidence="10">Lipoprotein-anchoring transpeptidase ErfK/SrfK</fullName>
    </submittedName>
</protein>
<feature type="active site" description="Nucleophile" evidence="7">
    <location>
        <position position="347"/>
    </location>
</feature>
<dbReference type="CDD" id="cd16913">
    <property type="entry name" value="YkuD_like"/>
    <property type="match status" value="1"/>
</dbReference>
<evidence type="ECO:0000256" key="7">
    <source>
        <dbReference type="PROSITE-ProRule" id="PRU01373"/>
    </source>
</evidence>
<keyword evidence="11" id="KW-1185">Reference proteome</keyword>
<evidence type="ECO:0000256" key="3">
    <source>
        <dbReference type="ARBA" id="ARBA00022960"/>
    </source>
</evidence>
<dbReference type="PANTHER" id="PTHR30582">
    <property type="entry name" value="L,D-TRANSPEPTIDASE"/>
    <property type="match status" value="1"/>
</dbReference>
<dbReference type="RefSeq" id="WP_167171545.1">
    <property type="nucleotide sequence ID" value="NZ_BAAAOO010000006.1"/>
</dbReference>
<evidence type="ECO:0000256" key="5">
    <source>
        <dbReference type="ARBA" id="ARBA00023315"/>
    </source>
</evidence>
<organism evidence="10 11">
    <name type="scientific">Brooklawnia cerclae</name>
    <dbReference type="NCBI Taxonomy" id="349934"/>
    <lineage>
        <taxon>Bacteria</taxon>
        <taxon>Bacillati</taxon>
        <taxon>Actinomycetota</taxon>
        <taxon>Actinomycetes</taxon>
        <taxon>Propionibacteriales</taxon>
        <taxon>Propionibacteriaceae</taxon>
        <taxon>Brooklawnia</taxon>
    </lineage>
</organism>
<keyword evidence="10" id="KW-0449">Lipoprotein</keyword>
<dbReference type="Gene3D" id="2.60.40.3780">
    <property type="match status" value="1"/>
</dbReference>
<evidence type="ECO:0000256" key="8">
    <source>
        <dbReference type="SAM" id="MobiDB-lite"/>
    </source>
</evidence>
<feature type="active site" description="Proton donor/acceptor" evidence="7">
    <location>
        <position position="329"/>
    </location>
</feature>
<dbReference type="InterPro" id="IPR050979">
    <property type="entry name" value="LD-transpeptidase"/>
</dbReference>
<evidence type="ECO:0000256" key="2">
    <source>
        <dbReference type="ARBA" id="ARBA00022679"/>
    </source>
</evidence>
<keyword evidence="4 7" id="KW-0573">Peptidoglycan synthesis</keyword>
<gene>
    <name evidence="10" type="ORF">FB473_003363</name>
</gene>
<dbReference type="Gene3D" id="2.60.40.3710">
    <property type="match status" value="1"/>
</dbReference>
<evidence type="ECO:0000256" key="1">
    <source>
        <dbReference type="ARBA" id="ARBA00004752"/>
    </source>
</evidence>
<dbReference type="Pfam" id="PF03734">
    <property type="entry name" value="YkuD"/>
    <property type="match status" value="1"/>
</dbReference>